<sequence length="342" mass="40374">MITIIIKSFNRPYYLERCLSSIYACVKGNFEIKILDDGTPKKYLEVIKSKFPNAKIITSSQYQDKITAIEENITKGDKIDGFTIPTDLWYNEVKTSSDYVLVTEDDVWFTKEINLSDITNEMTSNHIPLTKLGWLGNYSDDKNLVIKPISINLTEAKPNKLFTSNKFIMDMFMYNKYKFFTVLYKLGLVDNKTKRKYWSLNSILMGLYQKEYWLAIWADAKGKVDEKQQLRNAAAWYYKNKKAIFARTNQEVLKTTFKSSATGSYHEYGNHFDVNRMNFILNEAWLNNEFDAMQNYPKDFSDDYIKSFLDKENHLDAQYDEWFKWAEKFRQQYRNLGAEVDN</sequence>
<dbReference type="Proteomes" id="UP000267844">
    <property type="component" value="Unassembled WGS sequence"/>
</dbReference>
<dbReference type="GO" id="GO:0016740">
    <property type="term" value="F:transferase activity"/>
    <property type="evidence" value="ECO:0007669"/>
    <property type="project" value="UniProtKB-KW"/>
</dbReference>
<dbReference type="InterPro" id="IPR029044">
    <property type="entry name" value="Nucleotide-diphossugar_trans"/>
</dbReference>
<evidence type="ECO:0000313" key="2">
    <source>
        <dbReference type="EMBL" id="RRT87946.1"/>
    </source>
</evidence>
<evidence type="ECO:0000259" key="1">
    <source>
        <dbReference type="Pfam" id="PF00535"/>
    </source>
</evidence>
<organism evidence="2 3">
    <name type="scientific">Empedobacter falsenii</name>
    <dbReference type="NCBI Taxonomy" id="343874"/>
    <lineage>
        <taxon>Bacteria</taxon>
        <taxon>Pseudomonadati</taxon>
        <taxon>Bacteroidota</taxon>
        <taxon>Flavobacteriia</taxon>
        <taxon>Flavobacteriales</taxon>
        <taxon>Weeksellaceae</taxon>
        <taxon>Empedobacter</taxon>
    </lineage>
</organism>
<keyword evidence="2" id="KW-0808">Transferase</keyword>
<dbReference type="InterPro" id="IPR001173">
    <property type="entry name" value="Glyco_trans_2-like"/>
</dbReference>
<dbReference type="Pfam" id="PF00535">
    <property type="entry name" value="Glycos_transf_2"/>
    <property type="match status" value="1"/>
</dbReference>
<gene>
    <name evidence="2" type="ORF">EGI89_14245</name>
</gene>
<protein>
    <submittedName>
        <fullName evidence="2">Glycosyltransferase</fullName>
    </submittedName>
</protein>
<dbReference type="EMBL" id="RHPO01000048">
    <property type="protein sequence ID" value="RRT87946.1"/>
    <property type="molecule type" value="Genomic_DNA"/>
</dbReference>
<proteinExistence type="predicted"/>
<comment type="caution">
    <text evidence="2">The sequence shown here is derived from an EMBL/GenBank/DDBJ whole genome shotgun (WGS) entry which is preliminary data.</text>
</comment>
<dbReference type="Gene3D" id="3.90.550.10">
    <property type="entry name" value="Spore Coat Polysaccharide Biosynthesis Protein SpsA, Chain A"/>
    <property type="match status" value="1"/>
</dbReference>
<name>A0A3R8TJE9_9FLAO</name>
<dbReference type="SUPFAM" id="SSF53448">
    <property type="entry name" value="Nucleotide-diphospho-sugar transferases"/>
    <property type="match status" value="1"/>
</dbReference>
<evidence type="ECO:0000313" key="3">
    <source>
        <dbReference type="Proteomes" id="UP000267844"/>
    </source>
</evidence>
<dbReference type="AlphaFoldDB" id="A0A3R8TJE9"/>
<feature type="domain" description="Glycosyltransferase 2-like" evidence="1">
    <location>
        <begin position="3"/>
        <end position="69"/>
    </location>
</feature>
<reference evidence="2 3" key="1">
    <citation type="submission" date="2018-10" db="EMBL/GenBank/DDBJ databases">
        <title>Transmission dynamics of multidrug resistant bacteria on intensive care unit surfaces.</title>
        <authorList>
            <person name="D'Souza A.W."/>
            <person name="Potter R.F."/>
            <person name="Wallace M."/>
            <person name="Shupe A."/>
            <person name="Patel S."/>
            <person name="Sun S."/>
            <person name="Gul D."/>
            <person name="Kwon J.H."/>
            <person name="Andleeb S."/>
            <person name="Burnham C.-A.D."/>
            <person name="Dantas G."/>
        </authorList>
    </citation>
    <scope>NUCLEOTIDE SEQUENCE [LARGE SCALE GENOMIC DNA]</scope>
    <source>
        <strain evidence="2 3">WF_348</strain>
    </source>
</reference>
<accession>A0A3R8TJE9</accession>
<dbReference type="RefSeq" id="WP_125350676.1">
    <property type="nucleotide sequence ID" value="NZ_RHPN01000047.1"/>
</dbReference>